<proteinExistence type="predicted"/>
<feature type="transmembrane region" description="Helical" evidence="1">
    <location>
        <begin position="21"/>
        <end position="38"/>
    </location>
</feature>
<evidence type="ECO:0000313" key="2">
    <source>
        <dbReference type="EMBL" id="GIF84086.1"/>
    </source>
</evidence>
<comment type="caution">
    <text evidence="2">The sequence shown here is derived from an EMBL/GenBank/DDBJ whole genome shotgun (WGS) entry which is preliminary data.</text>
</comment>
<protein>
    <submittedName>
        <fullName evidence="2">Uncharacterized protein</fullName>
    </submittedName>
</protein>
<sequence>MPAVIDSSSSTTATRRLDAQIALSVLALILTVGGTVWLGELADEVPVLREAYSRWHGVGYVLICAFMVAVLVGAVLHSVRAGRAGRSVRLGWVNAALVLAYGALVALLAWYLGPEVPQHFSGGRGGGVKGSYVAWLVAVLPWLAFVACFGGLFPKTHSDLPSADKGRTQPVQPKFYRVPLLTAVVSWCLGILPFLFVLLAFTLR</sequence>
<dbReference type="EMBL" id="BONF01000033">
    <property type="protein sequence ID" value="GIF84086.1"/>
    <property type="molecule type" value="Genomic_DNA"/>
</dbReference>
<feature type="transmembrane region" description="Helical" evidence="1">
    <location>
        <begin position="58"/>
        <end position="79"/>
    </location>
</feature>
<feature type="transmembrane region" description="Helical" evidence="1">
    <location>
        <begin position="91"/>
        <end position="112"/>
    </location>
</feature>
<evidence type="ECO:0000256" key="1">
    <source>
        <dbReference type="SAM" id="Phobius"/>
    </source>
</evidence>
<dbReference type="Proteomes" id="UP000601223">
    <property type="component" value="Unassembled WGS sequence"/>
</dbReference>
<feature type="transmembrane region" description="Helical" evidence="1">
    <location>
        <begin position="175"/>
        <end position="201"/>
    </location>
</feature>
<reference evidence="2 3" key="1">
    <citation type="submission" date="2021-01" db="EMBL/GenBank/DDBJ databases">
        <title>Whole genome shotgun sequence of Catellatospora bangladeshensis NBRC 107357.</title>
        <authorList>
            <person name="Komaki H."/>
            <person name="Tamura T."/>
        </authorList>
    </citation>
    <scope>NUCLEOTIDE SEQUENCE [LARGE SCALE GENOMIC DNA]</scope>
    <source>
        <strain evidence="2 3">NBRC 107357</strain>
    </source>
</reference>
<keyword evidence="1" id="KW-0812">Transmembrane</keyword>
<gene>
    <name evidence="2" type="ORF">Cba03nite_54350</name>
</gene>
<name>A0A8J3NLL7_9ACTN</name>
<organism evidence="2 3">
    <name type="scientific">Catellatospora bangladeshensis</name>
    <dbReference type="NCBI Taxonomy" id="310355"/>
    <lineage>
        <taxon>Bacteria</taxon>
        <taxon>Bacillati</taxon>
        <taxon>Actinomycetota</taxon>
        <taxon>Actinomycetes</taxon>
        <taxon>Micromonosporales</taxon>
        <taxon>Micromonosporaceae</taxon>
        <taxon>Catellatospora</taxon>
    </lineage>
</organism>
<keyword evidence="3" id="KW-1185">Reference proteome</keyword>
<keyword evidence="1" id="KW-1133">Transmembrane helix</keyword>
<feature type="transmembrane region" description="Helical" evidence="1">
    <location>
        <begin position="132"/>
        <end position="154"/>
    </location>
</feature>
<accession>A0A8J3NLL7</accession>
<keyword evidence="1" id="KW-0472">Membrane</keyword>
<evidence type="ECO:0000313" key="3">
    <source>
        <dbReference type="Proteomes" id="UP000601223"/>
    </source>
</evidence>
<dbReference type="AlphaFoldDB" id="A0A8J3NLL7"/>